<feature type="domain" description="C2H2-type" evidence="14">
    <location>
        <begin position="384"/>
        <end position="411"/>
    </location>
</feature>
<evidence type="ECO:0000256" key="8">
    <source>
        <dbReference type="ARBA" id="ARBA00023015"/>
    </source>
</evidence>
<dbReference type="Gene3D" id="3.30.160.60">
    <property type="entry name" value="Classic Zinc Finger"/>
    <property type="match status" value="5"/>
</dbReference>
<dbReference type="PANTHER" id="PTHR24381">
    <property type="entry name" value="ZINC FINGER PROTEIN"/>
    <property type="match status" value="1"/>
</dbReference>
<dbReference type="FunFam" id="3.30.160.60:FF:000936">
    <property type="entry name" value="Zinc finger protein 577"/>
    <property type="match status" value="2"/>
</dbReference>
<dbReference type="KEGG" id="xla:108703766"/>
<evidence type="ECO:0000256" key="11">
    <source>
        <dbReference type="ARBA" id="ARBA00023242"/>
    </source>
</evidence>
<dbReference type="GO" id="GO:0006357">
    <property type="term" value="P:regulation of transcription by RNA polymerase II"/>
    <property type="evidence" value="ECO:0000318"/>
    <property type="project" value="GO_Central"/>
</dbReference>
<dbReference type="Pfam" id="PF00096">
    <property type="entry name" value="zf-C2H2"/>
    <property type="match status" value="5"/>
</dbReference>
<dbReference type="PANTHER" id="PTHR24381:SF426">
    <property type="entry name" value="GASTRULA ZINC FINGER PROTEIN XLCGF53.1"/>
    <property type="match status" value="1"/>
</dbReference>
<feature type="region of interest" description="Disordered" evidence="13">
    <location>
        <begin position="111"/>
        <end position="144"/>
    </location>
</feature>
<dbReference type="GO" id="GO:0005634">
    <property type="term" value="C:nucleus"/>
    <property type="evidence" value="ECO:0007669"/>
    <property type="project" value="UniProtKB-SubCell"/>
</dbReference>
<reference evidence="16" key="1">
    <citation type="submission" date="2025-08" db="UniProtKB">
        <authorList>
            <consortium name="RefSeq"/>
        </authorList>
    </citation>
    <scope>IDENTIFICATION</scope>
    <source>
        <strain evidence="16">J_2021</strain>
        <tissue evidence="16">Erythrocytes</tissue>
    </source>
</reference>
<evidence type="ECO:0000313" key="16">
    <source>
        <dbReference type="RefSeq" id="XP_018095554.2"/>
    </source>
</evidence>
<dbReference type="SUPFAM" id="SSF57667">
    <property type="entry name" value="beta-beta-alpha zinc fingers"/>
    <property type="match status" value="3"/>
</dbReference>
<dbReference type="Pfam" id="PF13912">
    <property type="entry name" value="zf-C2H2_6"/>
    <property type="match status" value="1"/>
</dbReference>
<evidence type="ECO:0000259" key="14">
    <source>
        <dbReference type="PROSITE" id="PS50157"/>
    </source>
</evidence>
<keyword evidence="7" id="KW-0862">Zinc</keyword>
<name>A0A8J0U3Y8_XENLA</name>
<evidence type="ECO:0000256" key="6">
    <source>
        <dbReference type="ARBA" id="ARBA00022771"/>
    </source>
</evidence>
<dbReference type="PROSITE" id="PS50157">
    <property type="entry name" value="ZINC_FINGER_C2H2_2"/>
    <property type="match status" value="6"/>
</dbReference>
<keyword evidence="11" id="KW-0539">Nucleus</keyword>
<dbReference type="GeneID" id="108703766"/>
<dbReference type="SMART" id="SM00355">
    <property type="entry name" value="ZnF_C2H2"/>
    <property type="match status" value="6"/>
</dbReference>
<evidence type="ECO:0000256" key="9">
    <source>
        <dbReference type="ARBA" id="ARBA00023125"/>
    </source>
</evidence>
<keyword evidence="10" id="KW-0804">Transcription</keyword>
<proteinExistence type="inferred from homology"/>
<comment type="subcellular location">
    <subcellularLocation>
        <location evidence="2">Nucleus</location>
    </subcellularLocation>
</comment>
<dbReference type="InterPro" id="IPR013087">
    <property type="entry name" value="Znf_C2H2_type"/>
</dbReference>
<dbReference type="GO" id="GO:0000978">
    <property type="term" value="F:RNA polymerase II cis-regulatory region sequence-specific DNA binding"/>
    <property type="evidence" value="ECO:0000318"/>
    <property type="project" value="GO_Central"/>
</dbReference>
<evidence type="ECO:0000313" key="15">
    <source>
        <dbReference type="Proteomes" id="UP000186698"/>
    </source>
</evidence>
<dbReference type="Proteomes" id="UP000186698">
    <property type="component" value="Chromosome 9_10L"/>
</dbReference>
<dbReference type="RefSeq" id="XP_018095554.2">
    <property type="nucleotide sequence ID" value="XM_018240065.2"/>
</dbReference>
<dbReference type="GO" id="GO:0008270">
    <property type="term" value="F:zinc ion binding"/>
    <property type="evidence" value="ECO:0007669"/>
    <property type="project" value="UniProtKB-KW"/>
</dbReference>
<sequence>MSNIIQLLTGEVAIRTHDVSIYFSLDEWDYIKGNKDLYREGIKEEPQKLRPMDIQNTGFLCNYMRHQLQRYTKNKRSLYCEHAASDNNGSTVPKTNPSKTVAEGAVVCGDRNTTNPDISPPKQPPKENCIKSGSPASKGGSHAVECGLKSLPEQVQGRHRSNPLIICSLTDSTSPDYISNDIKPDFLCKKRIRLDNGIKTLTEKIHTTDASTSAFGRSLDSGFPVSSLSRAIKEEPVSWEERSHSGCSMNPLTEQIEKTNTFTPIMGYSFKNSLSANYYLNGMKEEVTSFEGGTRSICSINPLADQIQRNKISAPVMGCGLNNRASALQPHVYSKKLKSNATCLSPLNTPLLQVMYCCAVCHARFASYKDLVSHLITHTEEKTISCSICGKSFKRHAEYIRHQKIHTGEKPFICSECGKCFKQRSELNLHRRGHTGEKPFSCSECGKCFKRRSIVVEHQRIHTGEKPFTCSECGKCFTQRSHLIVHRRTHTGKKPFSCSVCGKCFTRHSQLILHLRTHTGD</sequence>
<organism evidence="15 16">
    <name type="scientific">Xenopus laevis</name>
    <name type="common">African clawed frog</name>
    <dbReference type="NCBI Taxonomy" id="8355"/>
    <lineage>
        <taxon>Eukaryota</taxon>
        <taxon>Metazoa</taxon>
        <taxon>Chordata</taxon>
        <taxon>Craniata</taxon>
        <taxon>Vertebrata</taxon>
        <taxon>Euteleostomi</taxon>
        <taxon>Amphibia</taxon>
        <taxon>Batrachia</taxon>
        <taxon>Anura</taxon>
        <taxon>Pipoidea</taxon>
        <taxon>Pipidae</taxon>
        <taxon>Xenopodinae</taxon>
        <taxon>Xenopus</taxon>
        <taxon>Xenopus</taxon>
    </lineage>
</organism>
<feature type="domain" description="C2H2-type" evidence="14">
    <location>
        <begin position="468"/>
        <end position="495"/>
    </location>
</feature>
<feature type="domain" description="C2H2-type" evidence="14">
    <location>
        <begin position="412"/>
        <end position="439"/>
    </location>
</feature>
<dbReference type="PROSITE" id="PS00028">
    <property type="entry name" value="ZINC_FINGER_C2H2_1"/>
    <property type="match status" value="6"/>
</dbReference>
<evidence type="ECO:0000256" key="4">
    <source>
        <dbReference type="ARBA" id="ARBA00022723"/>
    </source>
</evidence>
<evidence type="ECO:0000256" key="13">
    <source>
        <dbReference type="SAM" id="MobiDB-lite"/>
    </source>
</evidence>
<evidence type="ECO:0000256" key="10">
    <source>
        <dbReference type="ARBA" id="ARBA00023163"/>
    </source>
</evidence>
<evidence type="ECO:0000256" key="12">
    <source>
        <dbReference type="PROSITE-ProRule" id="PRU00042"/>
    </source>
</evidence>
<evidence type="ECO:0000256" key="2">
    <source>
        <dbReference type="ARBA" id="ARBA00004123"/>
    </source>
</evidence>
<keyword evidence="4" id="KW-0479">Metal-binding</keyword>
<evidence type="ECO:0000256" key="5">
    <source>
        <dbReference type="ARBA" id="ARBA00022737"/>
    </source>
</evidence>
<feature type="domain" description="C2H2-type" evidence="14">
    <location>
        <begin position="496"/>
        <end position="521"/>
    </location>
</feature>
<feature type="domain" description="C2H2-type" evidence="14">
    <location>
        <begin position="440"/>
        <end position="467"/>
    </location>
</feature>
<dbReference type="AlphaFoldDB" id="A0A8J0U3Y8"/>
<dbReference type="OrthoDB" id="654211at2759"/>
<protein>
    <submittedName>
        <fullName evidence="16">Oocyte zinc finger protein XlCOF7.1-like</fullName>
    </submittedName>
</protein>
<dbReference type="FunFam" id="3.30.160.60:FF:001158">
    <property type="entry name" value="zinc finger protein 22"/>
    <property type="match status" value="1"/>
</dbReference>
<feature type="domain" description="C2H2-type" evidence="14">
    <location>
        <begin position="356"/>
        <end position="383"/>
    </location>
</feature>
<comment type="similarity">
    <text evidence="3">Belongs to the krueppel C2H2-type zinc-finger protein family.</text>
</comment>
<dbReference type="FunFam" id="3.30.160.60:FF:001224">
    <property type="entry name" value="zinc finger protein 771-like"/>
    <property type="match status" value="1"/>
</dbReference>
<evidence type="ECO:0000256" key="1">
    <source>
        <dbReference type="ARBA" id="ARBA00003767"/>
    </source>
</evidence>
<accession>A0A8J0U3Y8</accession>
<dbReference type="FunFam" id="3.30.160.60:FF:002343">
    <property type="entry name" value="Zinc finger protein 33A"/>
    <property type="match status" value="1"/>
</dbReference>
<gene>
    <name evidence="16" type="primary">LOC108703766</name>
</gene>
<dbReference type="GO" id="GO:0000981">
    <property type="term" value="F:DNA-binding transcription factor activity, RNA polymerase II-specific"/>
    <property type="evidence" value="ECO:0000318"/>
    <property type="project" value="GO_Central"/>
</dbReference>
<keyword evidence="9" id="KW-0238">DNA-binding</keyword>
<keyword evidence="8" id="KW-0805">Transcription regulation</keyword>
<comment type="function">
    <text evidence="1">May be involved in transcriptional regulation.</text>
</comment>
<evidence type="ECO:0000256" key="7">
    <source>
        <dbReference type="ARBA" id="ARBA00022833"/>
    </source>
</evidence>
<keyword evidence="6 12" id="KW-0863">Zinc-finger</keyword>
<keyword evidence="15" id="KW-1185">Reference proteome</keyword>
<evidence type="ECO:0000256" key="3">
    <source>
        <dbReference type="ARBA" id="ARBA00006991"/>
    </source>
</evidence>
<keyword evidence="5" id="KW-0677">Repeat</keyword>
<dbReference type="InterPro" id="IPR036236">
    <property type="entry name" value="Znf_C2H2_sf"/>
</dbReference>